<keyword evidence="1" id="KW-0472">Membrane</keyword>
<dbReference type="PANTHER" id="PTHR18034:SF4">
    <property type="entry name" value="NUCLEOLAR MIF4G DOMAIN-CONTAINING PROTEIN 1"/>
    <property type="match status" value="1"/>
</dbReference>
<sequence>MLLFSRVLRKFDGMYKSPVAMVAHLYFQVVHALLIFDLVLFMLKNVGFSLRKDDALALKELISGARGVGTKFQDENRVRFMLETMLALKNNDMRKIPVYDPEPVERLQKLQRTLIHQSSGASDVKLRVSLENLLAAEQVGRWWIVGSSWSRAPMIGDQGNMTSKQTTAEANQIKFYWSHTHVCDTTLFSVYRMGIKDRQESEIVHLLMDCYFCFFSLYIVPVTPPPPIKILLKNVPSLYACIVFYCLGKKYSLCVKLCSICNVGQLCLVGISGIPKLEMLREGLKLFISHFLLKNAQSQGPAEQTGLLSERAEVAMAMEVKETKLEL</sequence>
<organism evidence="2 3">
    <name type="scientific">Hucho hucho</name>
    <name type="common">huchen</name>
    <dbReference type="NCBI Taxonomy" id="62062"/>
    <lineage>
        <taxon>Eukaryota</taxon>
        <taxon>Metazoa</taxon>
        <taxon>Chordata</taxon>
        <taxon>Craniata</taxon>
        <taxon>Vertebrata</taxon>
        <taxon>Euteleostomi</taxon>
        <taxon>Actinopterygii</taxon>
        <taxon>Neopterygii</taxon>
        <taxon>Teleostei</taxon>
        <taxon>Protacanthopterygii</taxon>
        <taxon>Salmoniformes</taxon>
        <taxon>Salmonidae</taxon>
        <taxon>Salmoninae</taxon>
        <taxon>Hucho</taxon>
    </lineage>
</organism>
<protein>
    <submittedName>
        <fullName evidence="2">Uncharacterized protein</fullName>
    </submittedName>
</protein>
<dbReference type="PANTHER" id="PTHR18034">
    <property type="entry name" value="CELL CYCLE CONTROL PROTEIN CWF22-RELATED"/>
    <property type="match status" value="1"/>
</dbReference>
<dbReference type="Ensembl" id="ENSHHUT00000020531.1">
    <property type="protein sequence ID" value="ENSHHUP00000019799.1"/>
    <property type="gene ID" value="ENSHHUG00000012368.1"/>
</dbReference>
<dbReference type="SUPFAM" id="SSF48371">
    <property type="entry name" value="ARM repeat"/>
    <property type="match status" value="1"/>
</dbReference>
<keyword evidence="1" id="KW-1133">Transmembrane helix</keyword>
<evidence type="ECO:0000313" key="3">
    <source>
        <dbReference type="Proteomes" id="UP000314982"/>
    </source>
</evidence>
<feature type="transmembrane region" description="Helical" evidence="1">
    <location>
        <begin position="20"/>
        <end position="43"/>
    </location>
</feature>
<dbReference type="InterPro" id="IPR016024">
    <property type="entry name" value="ARM-type_fold"/>
</dbReference>
<dbReference type="GO" id="GO:0003723">
    <property type="term" value="F:RNA binding"/>
    <property type="evidence" value="ECO:0007669"/>
    <property type="project" value="TreeGrafter"/>
</dbReference>
<proteinExistence type="predicted"/>
<reference evidence="3" key="1">
    <citation type="submission" date="2018-06" db="EMBL/GenBank/DDBJ databases">
        <title>Genome assembly of Danube salmon.</title>
        <authorList>
            <person name="Macqueen D.J."/>
            <person name="Gundappa M.K."/>
        </authorList>
    </citation>
    <scope>NUCLEOTIDE SEQUENCE [LARGE SCALE GENOMIC DNA]</scope>
</reference>
<evidence type="ECO:0000256" key="1">
    <source>
        <dbReference type="SAM" id="Phobius"/>
    </source>
</evidence>
<dbReference type="GeneTree" id="ENSGT00940000153458"/>
<evidence type="ECO:0000313" key="2">
    <source>
        <dbReference type="Ensembl" id="ENSHHUP00000019799.1"/>
    </source>
</evidence>
<keyword evidence="3" id="KW-1185">Reference proteome</keyword>
<dbReference type="InterPro" id="IPR050781">
    <property type="entry name" value="CWC22_splicing_factor"/>
</dbReference>
<accession>A0A4W5L4I4</accession>
<dbReference type="AlphaFoldDB" id="A0A4W5L4I4"/>
<dbReference type="Gene3D" id="1.25.40.180">
    <property type="match status" value="1"/>
</dbReference>
<dbReference type="GO" id="GO:0005730">
    <property type="term" value="C:nucleolus"/>
    <property type="evidence" value="ECO:0007669"/>
    <property type="project" value="TreeGrafter"/>
</dbReference>
<dbReference type="STRING" id="62062.ENSHHUP00000019799"/>
<dbReference type="Proteomes" id="UP000314982">
    <property type="component" value="Unassembled WGS sequence"/>
</dbReference>
<name>A0A4W5L4I4_9TELE</name>
<reference evidence="2" key="3">
    <citation type="submission" date="2025-09" db="UniProtKB">
        <authorList>
            <consortium name="Ensembl"/>
        </authorList>
    </citation>
    <scope>IDENTIFICATION</scope>
</reference>
<keyword evidence="1" id="KW-0812">Transmembrane</keyword>
<reference evidence="2" key="2">
    <citation type="submission" date="2025-08" db="UniProtKB">
        <authorList>
            <consortium name="Ensembl"/>
        </authorList>
    </citation>
    <scope>IDENTIFICATION</scope>
</reference>
<dbReference type="GO" id="GO:0042274">
    <property type="term" value="P:ribosomal small subunit biogenesis"/>
    <property type="evidence" value="ECO:0007669"/>
    <property type="project" value="TreeGrafter"/>
</dbReference>